<organism evidence="1 2">
    <name type="scientific">Paenibacillus borealis</name>
    <dbReference type="NCBI Taxonomy" id="160799"/>
    <lineage>
        <taxon>Bacteria</taxon>
        <taxon>Bacillati</taxon>
        <taxon>Bacillota</taxon>
        <taxon>Bacilli</taxon>
        <taxon>Bacillales</taxon>
        <taxon>Paenibacillaceae</taxon>
        <taxon>Paenibacillus</taxon>
    </lineage>
</organism>
<keyword evidence="2" id="KW-1185">Reference proteome</keyword>
<comment type="caution">
    <text evidence="1">The sequence shown here is derived from an EMBL/GenBank/DDBJ whole genome shotgun (WGS) entry which is preliminary data.</text>
</comment>
<dbReference type="EMBL" id="MPTB01000113">
    <property type="protein sequence ID" value="OMD34715.1"/>
    <property type="molecule type" value="Genomic_DNA"/>
</dbReference>
<accession>A0ABX3GQC8</accession>
<evidence type="ECO:0000313" key="1">
    <source>
        <dbReference type="EMBL" id="OMD34715.1"/>
    </source>
</evidence>
<name>A0ABX3GQC8_PAEBO</name>
<gene>
    <name evidence="1" type="ORF">BSK56_33480</name>
</gene>
<dbReference type="Proteomes" id="UP000187412">
    <property type="component" value="Unassembled WGS sequence"/>
</dbReference>
<dbReference type="RefSeq" id="WP_076114654.1">
    <property type="nucleotide sequence ID" value="NZ_MPTB01000113.1"/>
</dbReference>
<evidence type="ECO:0000313" key="2">
    <source>
        <dbReference type="Proteomes" id="UP000187412"/>
    </source>
</evidence>
<reference evidence="1 2" key="1">
    <citation type="submission" date="2016-10" db="EMBL/GenBank/DDBJ databases">
        <title>Paenibacillus species isolates.</title>
        <authorList>
            <person name="Beno S.M."/>
        </authorList>
    </citation>
    <scope>NUCLEOTIDE SEQUENCE [LARGE SCALE GENOMIC DNA]</scope>
    <source>
        <strain evidence="1 2">FSL H7-0744</strain>
    </source>
</reference>
<sequence length="184" mass="21340">MKKIAEIEAIKNLERNFVKVFKNNDPFANCFTDNIQAKLLLFPTDGYYLQEEQFYVLRQAISHFGEDDFFISEIEGDSFSKSLSSGSYEHSHWVGATSSTFDDYTDIPIVIENAIYSTCGNWGVIISHEGHAVLGGNAELIEQVQSLYPEHVTCKQKFIEYWEYNRREYNSNINWVNEFLNQFS</sequence>
<protein>
    <submittedName>
        <fullName evidence="1">Uncharacterized protein</fullName>
    </submittedName>
</protein>
<proteinExistence type="predicted"/>